<dbReference type="GO" id="GO:0005737">
    <property type="term" value="C:cytoplasm"/>
    <property type="evidence" value="ECO:0007669"/>
    <property type="project" value="InterPro"/>
</dbReference>
<feature type="domain" description="HPt" evidence="2">
    <location>
        <begin position="898"/>
        <end position="1003"/>
    </location>
</feature>
<dbReference type="PROSITE" id="PS50894">
    <property type="entry name" value="HPT"/>
    <property type="match status" value="4"/>
</dbReference>
<dbReference type="GO" id="GO:0006935">
    <property type="term" value="P:chemotaxis"/>
    <property type="evidence" value="ECO:0007669"/>
    <property type="project" value="InterPro"/>
</dbReference>
<dbReference type="GO" id="GO:0000155">
    <property type="term" value="F:phosphorelay sensor kinase activity"/>
    <property type="evidence" value="ECO:0007669"/>
    <property type="project" value="InterPro"/>
</dbReference>
<feature type="domain" description="HPt" evidence="2">
    <location>
        <begin position="624"/>
        <end position="728"/>
    </location>
</feature>
<reference evidence="3" key="1">
    <citation type="submission" date="2018-06" db="EMBL/GenBank/DDBJ databases">
        <authorList>
            <person name="Zhirakovskaya E."/>
        </authorList>
    </citation>
    <scope>NUCLEOTIDE SEQUENCE</scope>
</reference>
<dbReference type="InterPro" id="IPR036641">
    <property type="entry name" value="HPT_dom_sf"/>
</dbReference>
<sequence length="1617" mass="180271">MKTEDTVEYNSLRWVKKELDLILQEAQASLSAYIEDTNEADRLRESVEHLHMVQGTLQMVELYGAAQLAEEMEKVSDALLNGKIDKVDDAYDVLMRSMLQLPDYLESLQSGRKDVPMVLLPLLNDLRASRNASLLSENVLFFPDVDTEDEPLETHIESGQLVANAKKLRPHYQVGLLGWFKGQKVSASLKRILAVLGELEKKSAQPAVRRLWSISSALVEGLTKNGIDTNVSIKMLLGQVDRSIKQLIDTDEDLFSKNTPNDLLKNLLYYVARITTDSPRVKKIKTTYRLEELLPGDAELEEARSGMGGLNAELLATVSSGIREDLLEVKDALEIFVHSEVQDLGRLNNLPVLLAKIADTLSMLGLGLPREQVLEQQGVIKQIISKSTDATDEVILNVAGVLLSVESQLNSFIANRSSASGEDETAHRVGDLANMPESEYLEVLAAVIREALQDFNDAKLAILSYLENPTDKSLLELVLQRLQEVDGAMFMLPIQKLKHQTSAMQNYVSSVMLNAGHVPDAAEQNDLADVVTSIEYYLEAVLEGRPDLELSINSGNAAADRLKEVTAESGSDSAPQAEPLEVEKEIEAVPAEKPVINEPQAEAAVNEETIVDTGEVEERYIILRDDADEEILEIFIEEALEELASLNEQVPLWYRDHENQEALSTIRRSFHTLKGSGRLIGAELIGEFAWNFENMLNRVIDKTHPLNQDVFDILNEALAVLPQLIEQLKGNKEPIANLYQLIDRADTLGKWKKPEIGEQQASAKRETEQKVDVEPEIDVEQETEELVVDDVVEEEIDLEIDASHTIEISENEVMDEISEDELDLGVEEVESDLSVDLVEEESTDEFGEDFNIDLTEELEALHIASSDNDIGDEELVLEDISLEGENDTGESLSEDTLQIHIDPVLFEIFKGESQSHLQQISKMLDQHKQSIEPLTANAELLRALHTLFGSARTAEVDEIAELCGALEKYIRLYIKDDNLILADSGVKLVEDVANKVSQMLAALEEKNHPLESDLILLKRIADLSEEKNNESIKSAAETSSGSNEAGSSTSAEGMPAEESLVSYSDVDDELVEIFLEEAEELLDNCENSLQRWNADNEDDESVQDLQRHLHTLKGGARMADLSPVGDLTHALESFVVAVNDKQLPFVKETSNIFHDALDSLSDMLSKVKAREPLAPATSLITLIDDIREGKKKSTDSELDSQNDVDDSESASNHLEIEDEINEDDEFSVELSAESVLSDDFEFEPTDELSFDAPEEATQDLIVEEPEEELVLDDNANYEIELTSESILDDGESSSADVSVTLVDEEEIDDAPVEENTEVRNDASNLILEKSKTPQNQVAPEQKDGLATEQVRVRSDLLNDLVNHAGEVSVYHARMGQQITNFSFNLSEMNQTVIRLREQLRKLSIETEAQILSRYEKESDQYDESFDPLEMDRFSTMQQISRSLQETVSDIESIKDLLSEEVRDSETLLLQESRVSTELQEGLMRTRMVHFGGLASRLRRIVRQTARELDKEVELEIVGETSEVDRTVLDRIIAPLEHMLRNAVSHGIEKTAERVKAGKAESGALKIIVDREGADVVIIVSDDGKGIDVSAIRKKAIEKGLLNNNSKISDRDVLQYIM</sequence>
<dbReference type="InterPro" id="IPR051315">
    <property type="entry name" value="Bact_Chemotaxis_CheA"/>
</dbReference>
<dbReference type="SUPFAM" id="SSF55874">
    <property type="entry name" value="ATPase domain of HSP90 chaperone/DNA topoisomerase II/histidine kinase"/>
    <property type="match status" value="1"/>
</dbReference>
<dbReference type="InterPro" id="IPR008207">
    <property type="entry name" value="Sig_transdc_His_kin_Hpt_dom"/>
</dbReference>
<dbReference type="EMBL" id="UOFH01000056">
    <property type="protein sequence ID" value="VAW59096.1"/>
    <property type="molecule type" value="Genomic_DNA"/>
</dbReference>
<gene>
    <name evidence="3" type="ORF">MNBD_GAMMA08-1295</name>
</gene>
<dbReference type="SMART" id="SM00073">
    <property type="entry name" value="HPT"/>
    <property type="match status" value="3"/>
</dbReference>
<dbReference type="PANTHER" id="PTHR43395">
    <property type="entry name" value="SENSOR HISTIDINE KINASE CHEA"/>
    <property type="match status" value="1"/>
</dbReference>
<feature type="compositionally biased region" description="Acidic residues" evidence="1">
    <location>
        <begin position="1196"/>
        <end position="1208"/>
    </location>
</feature>
<keyword evidence="3" id="KW-0808">Transferase</keyword>
<dbReference type="Pfam" id="PF26379">
    <property type="entry name" value="FimL_2nd"/>
    <property type="match status" value="1"/>
</dbReference>
<feature type="compositionally biased region" description="Low complexity" evidence="1">
    <location>
        <begin position="1034"/>
        <end position="1053"/>
    </location>
</feature>
<dbReference type="Gene3D" id="3.30.565.10">
    <property type="entry name" value="Histidine kinase-like ATPase, C-terminal domain"/>
    <property type="match status" value="1"/>
</dbReference>
<accession>A0A3B0XRW3</accession>
<feature type="domain" description="HPt" evidence="2">
    <location>
        <begin position="11"/>
        <end position="108"/>
    </location>
</feature>
<dbReference type="SMART" id="SM01231">
    <property type="entry name" value="H-kinase_dim"/>
    <property type="match status" value="1"/>
</dbReference>
<feature type="domain" description="HPt" evidence="2">
    <location>
        <begin position="1063"/>
        <end position="1167"/>
    </location>
</feature>
<evidence type="ECO:0000256" key="1">
    <source>
        <dbReference type="SAM" id="MobiDB-lite"/>
    </source>
</evidence>
<organism evidence="3">
    <name type="scientific">hydrothermal vent metagenome</name>
    <dbReference type="NCBI Taxonomy" id="652676"/>
    <lineage>
        <taxon>unclassified sequences</taxon>
        <taxon>metagenomes</taxon>
        <taxon>ecological metagenomes</taxon>
    </lineage>
</organism>
<dbReference type="CDD" id="cd00088">
    <property type="entry name" value="HPT"/>
    <property type="match status" value="2"/>
</dbReference>
<dbReference type="PANTHER" id="PTHR43395:SF8">
    <property type="entry name" value="HISTIDINE KINASE"/>
    <property type="match status" value="1"/>
</dbReference>
<feature type="region of interest" description="Disordered" evidence="1">
    <location>
        <begin position="1190"/>
        <end position="1211"/>
    </location>
</feature>
<proteinExistence type="predicted"/>
<dbReference type="Pfam" id="PF01627">
    <property type="entry name" value="Hpt"/>
    <property type="match status" value="3"/>
</dbReference>
<feature type="region of interest" description="Disordered" evidence="1">
    <location>
        <begin position="1028"/>
        <end position="1056"/>
    </location>
</feature>
<evidence type="ECO:0000313" key="3">
    <source>
        <dbReference type="EMBL" id="VAW59096.1"/>
    </source>
</evidence>
<protein>
    <submittedName>
        <fullName evidence="3">Signal transduction histidine kinase CheA</fullName>
    </submittedName>
</protein>
<dbReference type="Gene3D" id="1.20.120.160">
    <property type="entry name" value="HPT domain"/>
    <property type="match status" value="4"/>
</dbReference>
<evidence type="ECO:0000259" key="2">
    <source>
        <dbReference type="PROSITE" id="PS50894"/>
    </source>
</evidence>
<keyword evidence="3" id="KW-0418">Kinase</keyword>
<dbReference type="InterPro" id="IPR036890">
    <property type="entry name" value="HATPase_C_sf"/>
</dbReference>
<dbReference type="InterPro" id="IPR058661">
    <property type="entry name" value="FimL_2nd"/>
</dbReference>
<feature type="non-terminal residue" evidence="3">
    <location>
        <position position="1617"/>
    </location>
</feature>
<name>A0A3B0XRW3_9ZZZZ</name>
<dbReference type="SUPFAM" id="SSF47226">
    <property type="entry name" value="Histidine-containing phosphotransfer domain, HPT domain"/>
    <property type="match status" value="5"/>
</dbReference>
<dbReference type="InterPro" id="IPR004105">
    <property type="entry name" value="CheA-like_dim"/>
</dbReference>